<feature type="region of interest" description="Disordered" evidence="1">
    <location>
        <begin position="1"/>
        <end position="33"/>
    </location>
</feature>
<proteinExistence type="predicted"/>
<dbReference type="InterPro" id="IPR036291">
    <property type="entry name" value="NAD(P)-bd_dom_sf"/>
</dbReference>
<organism evidence="3 4">
    <name type="scientific">Frankia casuarinae (strain DSM 45818 / CECT 9043 / HFP020203 / CcI3)</name>
    <dbReference type="NCBI Taxonomy" id="106370"/>
    <lineage>
        <taxon>Bacteria</taxon>
        <taxon>Bacillati</taxon>
        <taxon>Actinomycetota</taxon>
        <taxon>Actinomycetes</taxon>
        <taxon>Frankiales</taxon>
        <taxon>Frankiaceae</taxon>
        <taxon>Frankia</taxon>
    </lineage>
</organism>
<dbReference type="SUPFAM" id="SSF51735">
    <property type="entry name" value="NAD(P)-binding Rossmann-fold domains"/>
    <property type="match status" value="1"/>
</dbReference>
<dbReference type="Proteomes" id="UP000001937">
    <property type="component" value="Chromosome"/>
</dbReference>
<evidence type="ECO:0000313" key="4">
    <source>
        <dbReference type="Proteomes" id="UP000001937"/>
    </source>
</evidence>
<dbReference type="AlphaFoldDB" id="Q2JGW1"/>
<accession>Q2JGW1</accession>
<evidence type="ECO:0000313" key="3">
    <source>
        <dbReference type="EMBL" id="ABD09481.1"/>
    </source>
</evidence>
<dbReference type="InterPro" id="IPR000683">
    <property type="entry name" value="Gfo/Idh/MocA-like_OxRdtase_N"/>
</dbReference>
<dbReference type="EMBL" id="CP000249">
    <property type="protein sequence ID" value="ABD09481.1"/>
    <property type="molecule type" value="Genomic_DNA"/>
</dbReference>
<dbReference type="Gene3D" id="3.30.360.10">
    <property type="entry name" value="Dihydrodipicolinate Reductase, domain 2"/>
    <property type="match status" value="1"/>
</dbReference>
<reference evidence="3 4" key="1">
    <citation type="journal article" date="2007" name="Genome Res.">
        <title>Genome characteristics of facultatively symbiotic Frankia sp. strains reflect host range and host plant biogeography.</title>
        <authorList>
            <person name="Normand P."/>
            <person name="Lapierre P."/>
            <person name="Tisa L.S."/>
            <person name="Gogarten J.P."/>
            <person name="Alloisio N."/>
            <person name="Bagnarol E."/>
            <person name="Bassi C.A."/>
            <person name="Berry A.M."/>
            <person name="Bickhart D.M."/>
            <person name="Choisne N."/>
            <person name="Couloux A."/>
            <person name="Cournoyer B."/>
            <person name="Cruveiller S."/>
            <person name="Daubin V."/>
            <person name="Demange N."/>
            <person name="Francino M.P."/>
            <person name="Goltsman E."/>
            <person name="Huang Y."/>
            <person name="Kopp O.R."/>
            <person name="Labarre L."/>
            <person name="Lapidus A."/>
            <person name="Lavire C."/>
            <person name="Marechal J."/>
            <person name="Martinez M."/>
            <person name="Mastronunzio J.E."/>
            <person name="Mullin B.C."/>
            <person name="Niemann J."/>
            <person name="Pujic P."/>
            <person name="Rawnsley T."/>
            <person name="Rouy Z."/>
            <person name="Schenowitz C."/>
            <person name="Sellstedt A."/>
            <person name="Tavares F."/>
            <person name="Tomkins J.P."/>
            <person name="Vallenet D."/>
            <person name="Valverde C."/>
            <person name="Wall L.G."/>
            <person name="Wang Y."/>
            <person name="Medigue C."/>
            <person name="Benson D.R."/>
        </authorList>
    </citation>
    <scope>NUCLEOTIDE SEQUENCE [LARGE SCALE GENOMIC DNA]</scope>
    <source>
        <strain evidence="4">DSM 45818 / CECT 9043 / CcI3</strain>
    </source>
</reference>
<gene>
    <name evidence="3" type="ordered locus">Francci3_0087</name>
</gene>
<dbReference type="GO" id="GO:0000166">
    <property type="term" value="F:nucleotide binding"/>
    <property type="evidence" value="ECO:0007669"/>
    <property type="project" value="InterPro"/>
</dbReference>
<dbReference type="STRING" id="106370.Francci3_0087"/>
<dbReference type="Pfam" id="PF01408">
    <property type="entry name" value="GFO_IDH_MocA"/>
    <property type="match status" value="1"/>
</dbReference>
<dbReference type="HOGENOM" id="CLU_786987_0_0_11"/>
<keyword evidence="4" id="KW-1185">Reference proteome</keyword>
<feature type="domain" description="Gfo/Idh/MocA-like oxidoreductase N-terminal" evidence="2">
    <location>
        <begin position="94"/>
        <end position="183"/>
    </location>
</feature>
<evidence type="ECO:0000259" key="2">
    <source>
        <dbReference type="Pfam" id="PF01408"/>
    </source>
</evidence>
<protein>
    <submittedName>
        <fullName evidence="3">Dehydrogenases and related proteins-like</fullName>
    </submittedName>
</protein>
<name>Q2JGW1_FRACC</name>
<dbReference type="eggNOG" id="COG0673">
    <property type="taxonomic scope" value="Bacteria"/>
</dbReference>
<evidence type="ECO:0000256" key="1">
    <source>
        <dbReference type="SAM" id="MobiDB-lite"/>
    </source>
</evidence>
<dbReference type="KEGG" id="fra:Francci3_0087"/>
<sequence>MRHGPAPGSDGERSASDRFSATIGLTGDPRHRTGSTINAVTTLPDLVPPRDPALSQAWRELRRVVRRRQPDLPLAMALVTDGSDSTTAEVLRDAGVDVVGLLAPEPLESLAWAAEAGVRRAYADLLTLLSDDIEAVCVEMPPPASDIVARQAAEIGLHVLLAGPATVEAEALRAVADLAEEGDLAHVVALDGRAWPAATHVAATVPSLGRLTQMTVVGAPNGPAGRVEIIDLAMRWCGEILAVCADPAAMPAPALTPDAPVTLALLAASGATVLINEQMGGNLGTATLTVCGDSGRIVVRGRLVRRQDGSGIRDLMMPTVPTSRPGLMEATYDVVRATELDDARLVRGATFHDLLTANHLMAAAQTSHQQGGWVEL</sequence>
<dbReference type="Gene3D" id="3.40.50.720">
    <property type="entry name" value="NAD(P)-binding Rossmann-like Domain"/>
    <property type="match status" value="1"/>
</dbReference>